<dbReference type="AlphaFoldDB" id="A0A4S3KQJ1"/>
<keyword evidence="1" id="KW-0479">Metal-binding</keyword>
<dbReference type="STRING" id="993689.GCA_002077135_00194"/>
<keyword evidence="11" id="KW-1185">Reference proteome</keyword>
<keyword evidence="3" id="KW-0378">Hydrolase</keyword>
<feature type="domain" description="Helicase ATP-binding" evidence="9">
    <location>
        <begin position="32"/>
        <end position="328"/>
    </location>
</feature>
<dbReference type="EMBL" id="MWQO01000014">
    <property type="protein sequence ID" value="THD11292.1"/>
    <property type="molecule type" value="Genomic_DNA"/>
</dbReference>
<dbReference type="Proteomes" id="UP000307749">
    <property type="component" value="Unassembled WGS sequence"/>
</dbReference>
<dbReference type="OrthoDB" id="9805194at2"/>
<evidence type="ECO:0000313" key="10">
    <source>
        <dbReference type="EMBL" id="THD11292.1"/>
    </source>
</evidence>
<keyword evidence="5" id="KW-0067">ATP-binding</keyword>
<dbReference type="GO" id="GO:0003677">
    <property type="term" value="F:DNA binding"/>
    <property type="evidence" value="ECO:0007669"/>
    <property type="project" value="InterPro"/>
</dbReference>
<dbReference type="Pfam" id="PF13307">
    <property type="entry name" value="Helicase_C_2"/>
    <property type="match status" value="1"/>
</dbReference>
<gene>
    <name evidence="10" type="ORF">B1806_04015</name>
</gene>
<dbReference type="InterPro" id="IPR045028">
    <property type="entry name" value="DinG/Rad3-like"/>
</dbReference>
<evidence type="ECO:0000256" key="4">
    <source>
        <dbReference type="ARBA" id="ARBA00022806"/>
    </source>
</evidence>
<dbReference type="GO" id="GO:0006281">
    <property type="term" value="P:DNA repair"/>
    <property type="evidence" value="ECO:0007669"/>
    <property type="project" value="TreeGrafter"/>
</dbReference>
<keyword evidence="6" id="KW-0408">Iron</keyword>
<dbReference type="SMART" id="SM00491">
    <property type="entry name" value="HELICc2"/>
    <property type="match status" value="1"/>
</dbReference>
<accession>A0A4S3KQJ1</accession>
<keyword evidence="2" id="KW-0547">Nucleotide-binding</keyword>
<protein>
    <recommendedName>
        <fullName evidence="9">Helicase ATP-binding domain-containing protein</fullName>
    </recommendedName>
</protein>
<proteinExistence type="predicted"/>
<dbReference type="InterPro" id="IPR027417">
    <property type="entry name" value="P-loop_NTPase"/>
</dbReference>
<dbReference type="Gene3D" id="3.40.50.300">
    <property type="entry name" value="P-loop containing nucleotide triphosphate hydrolases"/>
    <property type="match status" value="2"/>
</dbReference>
<dbReference type="InterPro" id="IPR011545">
    <property type="entry name" value="DEAD/DEAH_box_helicase_dom"/>
</dbReference>
<dbReference type="PROSITE" id="PS51193">
    <property type="entry name" value="HELICASE_ATP_BIND_2"/>
    <property type="match status" value="1"/>
</dbReference>
<keyword evidence="4" id="KW-0347">Helicase</keyword>
<dbReference type="InterPro" id="IPR014013">
    <property type="entry name" value="Helic_SF1/SF2_ATP-bd_DinG/Rad3"/>
</dbReference>
<dbReference type="GO" id="GO:0005524">
    <property type="term" value="F:ATP binding"/>
    <property type="evidence" value="ECO:0007669"/>
    <property type="project" value="UniProtKB-KW"/>
</dbReference>
<sequence length="738" mass="79685">MGEAGPRRSLEDDQGMKLSTETVADLKAWFQAIQTGWPGFVRRPQQDRMVAAIADALQAAAAADDGENGSAMAIDAPTGVGKSMAYLVPGIAAVKRVENRKLLVSTATVALQSQLERDLRALVAIAPVKFGHRILKGRARYVCDRNLALLDGKDQAQTNLGFVDEPMEAWPFKPELEEVDLVAAMLAARVKGEGSWDGDLDSWPDHVPERVIPLVTTTAPACAGQACRNYHRCPFVVARRGWDDADVLVVNHALLLADAALGGGAVLPDLSGCYLVVDEAHKLPEAAIEAASGKLVLAGYKKAVHELEGSLRKVEGLMRKHASPERAGKRGDAIARITEGLAELDRLVQAKLPAQDSAKTHRVRYGRVYGQPTQADLSREDVRHLQKLADLLGAAIELKRQLEKVTEDMNKAVGSGVVDASVAGKVSRLIGDAHGFVSAVEKCSELLMQIAEGVPGAIWSERDGKGVVKVMAAPLDVSGWLAGAVWKRAAAAVATSATLRSMGDFGHFVRRSGIDRVDGYRTLTVPSPFELERAAVLRIPRLGVQPKDEARYMQAVLRELGQCVDPGEATLVLCASRAMMEAIRDGLPPALRVISRAQGDRPLKALLREHVEVVRAGEGSIMLGLATLAEGVDLPGDLCRHVVIVKVPFASPDDPVSRARDAWMQAQGRSVFGEVALPEAHRRLVQACGRLIRSVTDTGRITLLDDRLLDTAWGRRMVEHLPAYGRDREEVKPKEEVA</sequence>
<reference evidence="10 11" key="1">
    <citation type="submission" date="2017-02" db="EMBL/GenBank/DDBJ databases">
        <title>Whole genome sequencing of Metallibacterium scheffleri DSM 24874 (T).</title>
        <authorList>
            <person name="Kumar S."/>
            <person name="Patil P."/>
            <person name="Patil P.B."/>
        </authorList>
    </citation>
    <scope>NUCLEOTIDE SEQUENCE [LARGE SCALE GENOMIC DNA]</scope>
    <source>
        <strain evidence="10 11">DSM 24874</strain>
    </source>
</reference>
<evidence type="ECO:0000256" key="1">
    <source>
        <dbReference type="ARBA" id="ARBA00022723"/>
    </source>
</evidence>
<dbReference type="GO" id="GO:0003678">
    <property type="term" value="F:DNA helicase activity"/>
    <property type="evidence" value="ECO:0007669"/>
    <property type="project" value="InterPro"/>
</dbReference>
<dbReference type="GO" id="GO:0046872">
    <property type="term" value="F:metal ion binding"/>
    <property type="evidence" value="ECO:0007669"/>
    <property type="project" value="UniProtKB-KW"/>
</dbReference>
<evidence type="ECO:0000259" key="9">
    <source>
        <dbReference type="PROSITE" id="PS51193"/>
    </source>
</evidence>
<dbReference type="InterPro" id="IPR006555">
    <property type="entry name" value="ATP-dep_Helicase_C"/>
</dbReference>
<dbReference type="GO" id="GO:0051539">
    <property type="term" value="F:4 iron, 4 sulfur cluster binding"/>
    <property type="evidence" value="ECO:0007669"/>
    <property type="project" value="TreeGrafter"/>
</dbReference>
<evidence type="ECO:0000256" key="5">
    <source>
        <dbReference type="ARBA" id="ARBA00022840"/>
    </source>
</evidence>
<evidence type="ECO:0000256" key="2">
    <source>
        <dbReference type="ARBA" id="ARBA00022741"/>
    </source>
</evidence>
<dbReference type="PANTHER" id="PTHR11472">
    <property type="entry name" value="DNA REPAIR DEAD HELICASE RAD3/XP-D SUBFAMILY MEMBER"/>
    <property type="match status" value="1"/>
</dbReference>
<evidence type="ECO:0000256" key="6">
    <source>
        <dbReference type="ARBA" id="ARBA00023004"/>
    </source>
</evidence>
<evidence type="ECO:0000256" key="7">
    <source>
        <dbReference type="ARBA" id="ARBA00023014"/>
    </source>
</evidence>
<evidence type="ECO:0000256" key="8">
    <source>
        <dbReference type="ARBA" id="ARBA00023235"/>
    </source>
</evidence>
<comment type="caution">
    <text evidence="10">The sequence shown here is derived from an EMBL/GenBank/DDBJ whole genome shotgun (WGS) entry which is preliminary data.</text>
</comment>
<dbReference type="Pfam" id="PF06733">
    <property type="entry name" value="DEAD_2"/>
    <property type="match status" value="1"/>
</dbReference>
<keyword evidence="8" id="KW-0413">Isomerase</keyword>
<dbReference type="GO" id="GO:0033677">
    <property type="term" value="F:DNA/RNA helicase activity"/>
    <property type="evidence" value="ECO:0007669"/>
    <property type="project" value="TreeGrafter"/>
</dbReference>
<dbReference type="Pfam" id="PF00270">
    <property type="entry name" value="DEAD"/>
    <property type="match status" value="1"/>
</dbReference>
<dbReference type="SUPFAM" id="SSF52540">
    <property type="entry name" value="P-loop containing nucleoside triphosphate hydrolases"/>
    <property type="match status" value="1"/>
</dbReference>
<dbReference type="InterPro" id="IPR010614">
    <property type="entry name" value="RAD3-like_helicase_DEAD"/>
</dbReference>
<evidence type="ECO:0000313" key="11">
    <source>
        <dbReference type="Proteomes" id="UP000307749"/>
    </source>
</evidence>
<dbReference type="GO" id="GO:0016818">
    <property type="term" value="F:hydrolase activity, acting on acid anhydrides, in phosphorus-containing anhydrides"/>
    <property type="evidence" value="ECO:0007669"/>
    <property type="project" value="InterPro"/>
</dbReference>
<keyword evidence="7" id="KW-0411">Iron-sulfur</keyword>
<organism evidence="10 11">
    <name type="scientific">Metallibacterium scheffleri</name>
    <dbReference type="NCBI Taxonomy" id="993689"/>
    <lineage>
        <taxon>Bacteria</taxon>
        <taxon>Pseudomonadati</taxon>
        <taxon>Pseudomonadota</taxon>
        <taxon>Gammaproteobacteria</taxon>
        <taxon>Lysobacterales</taxon>
        <taxon>Rhodanobacteraceae</taxon>
        <taxon>Metallibacterium</taxon>
    </lineage>
</organism>
<evidence type="ECO:0000256" key="3">
    <source>
        <dbReference type="ARBA" id="ARBA00022801"/>
    </source>
</evidence>
<dbReference type="GO" id="GO:0009432">
    <property type="term" value="P:SOS response"/>
    <property type="evidence" value="ECO:0007669"/>
    <property type="project" value="TreeGrafter"/>
</dbReference>
<dbReference type="PANTHER" id="PTHR11472:SF59">
    <property type="entry name" value="ATP-DEPENDENT DNA HELICASE DING"/>
    <property type="match status" value="1"/>
</dbReference>
<name>A0A4S3KQJ1_9GAMM</name>